<dbReference type="EMBL" id="LNQE01001549">
    <property type="protein sequence ID" value="KUG15568.1"/>
    <property type="molecule type" value="Genomic_DNA"/>
</dbReference>
<keyword evidence="1" id="KW-0472">Membrane</keyword>
<name>A0A0W8F3V8_9ZZZZ</name>
<feature type="domain" description="Nucleoside transporter/FeoB GTPase Gate" evidence="2">
    <location>
        <begin position="180"/>
        <end position="267"/>
    </location>
</feature>
<comment type="caution">
    <text evidence="3">The sequence shown here is derived from an EMBL/GenBank/DDBJ whole genome shotgun (WGS) entry which is preliminary data.</text>
</comment>
<dbReference type="PANTHER" id="PTHR38139:SF1">
    <property type="entry name" value="NUCLEOSIDE TRANSPORTER_FEOB GTPASE GATE DOMAIN-CONTAINING PROTEIN"/>
    <property type="match status" value="1"/>
</dbReference>
<evidence type="ECO:0000313" key="3">
    <source>
        <dbReference type="EMBL" id="KUG15568.1"/>
    </source>
</evidence>
<dbReference type="PANTHER" id="PTHR38139">
    <property type="entry name" value="GATE DOMAIN-CONTAINING PROTEIN"/>
    <property type="match status" value="1"/>
</dbReference>
<feature type="transmembrane region" description="Helical" evidence="1">
    <location>
        <begin position="182"/>
        <end position="202"/>
    </location>
</feature>
<proteinExistence type="predicted"/>
<reference evidence="3" key="1">
    <citation type="journal article" date="2015" name="Proc. Natl. Acad. Sci. U.S.A.">
        <title>Networks of energetic and metabolic interactions define dynamics in microbial communities.</title>
        <authorList>
            <person name="Embree M."/>
            <person name="Liu J.K."/>
            <person name="Al-Bassam M.M."/>
            <person name="Zengler K."/>
        </authorList>
    </citation>
    <scope>NUCLEOTIDE SEQUENCE</scope>
</reference>
<protein>
    <recommendedName>
        <fullName evidence="2">Nucleoside transporter/FeoB GTPase Gate domain-containing protein</fullName>
    </recommendedName>
</protein>
<feature type="transmembrane region" description="Helical" evidence="1">
    <location>
        <begin position="82"/>
        <end position="100"/>
    </location>
</feature>
<accession>A0A0W8F3V8</accession>
<sequence length="312" mass="33794">MVLLTYLVEAVLLLTFGIILANILVETGAFGRLSRFTRPLCRISGLSEASTTAILAIFLNPTAGKALYAGLYHDRKVEKDEIVPTLVMSTFPVVLGESLFRVHLPAAIVLLGPVIGTLHVFLNLFSSFLQLIGALFYMRVIRRKETLQGSCGTGENSRIKISFTRDAVSRGFRKAWPQLRRIIPVTVIAVLAFTVLTIYGVMDLIGLLFQPVLGAIGLPGESSTALLAQILRSYAGYAVVASLVATGTLVLKTALVTLLIGSMMVITLIYLRYTLPLNLSLFGKFGIKITGISYTCSMVAKLITLGLVQLVL</sequence>
<gene>
    <name evidence="3" type="ORF">ASZ90_014772</name>
</gene>
<evidence type="ECO:0000259" key="2">
    <source>
        <dbReference type="Pfam" id="PF07670"/>
    </source>
</evidence>
<dbReference type="Pfam" id="PF07670">
    <property type="entry name" value="Gate"/>
    <property type="match status" value="1"/>
</dbReference>
<dbReference type="InterPro" id="IPR038880">
    <property type="entry name" value="MJ0871-like"/>
</dbReference>
<feature type="transmembrane region" description="Helical" evidence="1">
    <location>
        <begin position="6"/>
        <end position="25"/>
    </location>
</feature>
<keyword evidence="1" id="KW-1133">Transmembrane helix</keyword>
<feature type="transmembrane region" description="Helical" evidence="1">
    <location>
        <begin position="291"/>
        <end position="311"/>
    </location>
</feature>
<feature type="transmembrane region" description="Helical" evidence="1">
    <location>
        <begin position="106"/>
        <end position="137"/>
    </location>
</feature>
<dbReference type="InterPro" id="IPR011642">
    <property type="entry name" value="Gate_dom"/>
</dbReference>
<dbReference type="AlphaFoldDB" id="A0A0W8F3V8"/>
<keyword evidence="1" id="KW-0812">Transmembrane</keyword>
<organism evidence="3">
    <name type="scientific">hydrocarbon metagenome</name>
    <dbReference type="NCBI Taxonomy" id="938273"/>
    <lineage>
        <taxon>unclassified sequences</taxon>
        <taxon>metagenomes</taxon>
        <taxon>ecological metagenomes</taxon>
    </lineage>
</organism>
<evidence type="ECO:0000256" key="1">
    <source>
        <dbReference type="SAM" id="Phobius"/>
    </source>
</evidence>
<feature type="transmembrane region" description="Helical" evidence="1">
    <location>
        <begin position="249"/>
        <end position="271"/>
    </location>
</feature>